<reference evidence="3" key="1">
    <citation type="submission" date="2016-11" db="UniProtKB">
        <authorList>
            <consortium name="WormBaseParasite"/>
        </authorList>
    </citation>
    <scope>IDENTIFICATION</scope>
</reference>
<keyword evidence="2" id="KW-1185">Reference proteome</keyword>
<keyword evidence="1" id="KW-0472">Membrane</keyword>
<name>A0A1I8A8H0_9BILA</name>
<keyword evidence="1" id="KW-1133">Transmembrane helix</keyword>
<evidence type="ECO:0000256" key="1">
    <source>
        <dbReference type="SAM" id="Phobius"/>
    </source>
</evidence>
<evidence type="ECO:0000313" key="3">
    <source>
        <dbReference type="WBParaSite" id="L893_g33736.t1"/>
    </source>
</evidence>
<proteinExistence type="predicted"/>
<protein>
    <submittedName>
        <fullName evidence="3">Uncharacterized protein</fullName>
    </submittedName>
</protein>
<dbReference type="AlphaFoldDB" id="A0A1I8A8H0"/>
<dbReference type="WBParaSite" id="L893_g33736.t1">
    <property type="protein sequence ID" value="L893_g33736.t1"/>
    <property type="gene ID" value="L893_g33736"/>
</dbReference>
<dbReference type="Proteomes" id="UP000095287">
    <property type="component" value="Unplaced"/>
</dbReference>
<feature type="transmembrane region" description="Helical" evidence="1">
    <location>
        <begin position="46"/>
        <end position="65"/>
    </location>
</feature>
<evidence type="ECO:0000313" key="2">
    <source>
        <dbReference type="Proteomes" id="UP000095287"/>
    </source>
</evidence>
<keyword evidence="1" id="KW-0812">Transmembrane</keyword>
<sequence>MSSFQFALNPQVLNNDPDNDWVNSRDNTQLYLIAKFPLPRYLHADLFFMHILLFCYLATLPLSWVHQDPFFFVTKSSSTWGFEDFYSRAELSTGGEYISRARKCVIR</sequence>
<accession>A0A1I8A8H0</accession>
<organism evidence="2 3">
    <name type="scientific">Steinernema glaseri</name>
    <dbReference type="NCBI Taxonomy" id="37863"/>
    <lineage>
        <taxon>Eukaryota</taxon>
        <taxon>Metazoa</taxon>
        <taxon>Ecdysozoa</taxon>
        <taxon>Nematoda</taxon>
        <taxon>Chromadorea</taxon>
        <taxon>Rhabditida</taxon>
        <taxon>Tylenchina</taxon>
        <taxon>Panagrolaimomorpha</taxon>
        <taxon>Strongyloidoidea</taxon>
        <taxon>Steinernematidae</taxon>
        <taxon>Steinernema</taxon>
    </lineage>
</organism>